<keyword evidence="19" id="KW-1185">Reference proteome</keyword>
<dbReference type="GO" id="GO:0008815">
    <property type="term" value="F:citrate (pro-3S)-lyase activity"/>
    <property type="evidence" value="ECO:0007669"/>
    <property type="project" value="UniProtKB-EC"/>
</dbReference>
<accession>A0ABS6FJY4</accession>
<keyword evidence="10" id="KW-0479">Metal-binding</keyword>
<evidence type="ECO:0000313" key="18">
    <source>
        <dbReference type="EMBL" id="MBU5669827.1"/>
    </source>
</evidence>
<evidence type="ECO:0000256" key="7">
    <source>
        <dbReference type="ARBA" id="ARBA00012914"/>
    </source>
</evidence>
<comment type="subunit">
    <text evidence="5">Oligomer with a subunit composition of (alpha,beta,gamma)6.</text>
</comment>
<evidence type="ECO:0000259" key="17">
    <source>
        <dbReference type="Pfam" id="PF03328"/>
    </source>
</evidence>
<evidence type="ECO:0000256" key="1">
    <source>
        <dbReference type="ARBA" id="ARBA00001946"/>
    </source>
</evidence>
<dbReference type="EC" id="4.1.3.6" evidence="7"/>
<feature type="domain" description="HpcH/HpaI aldolase/citrate lyase" evidence="17">
    <location>
        <begin position="7"/>
        <end position="225"/>
    </location>
</feature>
<evidence type="ECO:0000256" key="8">
    <source>
        <dbReference type="ARBA" id="ARBA00015712"/>
    </source>
</evidence>
<evidence type="ECO:0000256" key="14">
    <source>
        <dbReference type="ARBA" id="ARBA00032495"/>
    </source>
</evidence>
<comment type="function">
    <text evidence="2">Represents a citryl-ACP lyase.</text>
</comment>
<comment type="subcellular location">
    <subcellularLocation>
        <location evidence="3">Cytoplasm</location>
    </subcellularLocation>
</comment>
<evidence type="ECO:0000256" key="5">
    <source>
        <dbReference type="ARBA" id="ARBA00011382"/>
    </source>
</evidence>
<keyword evidence="11" id="KW-0460">Magnesium</keyword>
<dbReference type="PANTHER" id="PTHR32308">
    <property type="entry name" value="LYASE BETA SUBUNIT, PUTATIVE (AFU_ORTHOLOGUE AFUA_4G13030)-RELATED"/>
    <property type="match status" value="1"/>
</dbReference>
<dbReference type="NCBIfam" id="TIGR01588">
    <property type="entry name" value="citE"/>
    <property type="match status" value="1"/>
</dbReference>
<keyword evidence="12 18" id="KW-0456">Lyase</keyword>
<dbReference type="InterPro" id="IPR006475">
    <property type="entry name" value="Citrate_lyase_beta_bac"/>
</dbReference>
<evidence type="ECO:0000256" key="11">
    <source>
        <dbReference type="ARBA" id="ARBA00022842"/>
    </source>
</evidence>
<comment type="similarity">
    <text evidence="4">Belongs to the HpcH/HpaI aldolase family. Citrate lyase beta subunit subfamily.</text>
</comment>
<organism evidence="18 19">
    <name type="scientific">Peptoniphilus ovalis</name>
    <dbReference type="NCBI Taxonomy" id="2841503"/>
    <lineage>
        <taxon>Bacteria</taxon>
        <taxon>Bacillati</taxon>
        <taxon>Bacillota</taxon>
        <taxon>Tissierellia</taxon>
        <taxon>Tissierellales</taxon>
        <taxon>Peptoniphilaceae</taxon>
        <taxon>Peptoniphilus</taxon>
    </lineage>
</organism>
<gene>
    <name evidence="18" type="primary">citE</name>
    <name evidence="18" type="ORF">KQI68_08260</name>
</gene>
<evidence type="ECO:0000256" key="15">
    <source>
        <dbReference type="ARBA" id="ARBA00048308"/>
    </source>
</evidence>
<comment type="cofactor">
    <cofactor evidence="1">
        <name>Mg(2+)</name>
        <dbReference type="ChEBI" id="CHEBI:18420"/>
    </cofactor>
</comment>
<dbReference type="EC" id="4.1.3.34" evidence="6"/>
<reference evidence="18 19" key="1">
    <citation type="submission" date="2021-06" db="EMBL/GenBank/DDBJ databases">
        <authorList>
            <person name="Sun Q."/>
            <person name="Li D."/>
        </authorList>
    </citation>
    <scope>NUCLEOTIDE SEQUENCE [LARGE SCALE GENOMIC DNA]</scope>
    <source>
        <strain evidence="18 19">MSJ-1</strain>
    </source>
</reference>
<dbReference type="EMBL" id="JAHLQO010000005">
    <property type="protein sequence ID" value="MBU5669827.1"/>
    <property type="molecule type" value="Genomic_DNA"/>
</dbReference>
<comment type="catalytic activity">
    <reaction evidence="16">
        <text>(3S)-citryl-CoA = oxaloacetate + acetyl-CoA</text>
        <dbReference type="Rhea" id="RHEA:20812"/>
        <dbReference type="ChEBI" id="CHEBI:16452"/>
        <dbReference type="ChEBI" id="CHEBI:57288"/>
        <dbReference type="ChEBI" id="CHEBI:57321"/>
        <dbReference type="EC" id="4.1.3.34"/>
    </reaction>
</comment>
<name>A0ABS6FJY4_9FIRM</name>
<evidence type="ECO:0000313" key="19">
    <source>
        <dbReference type="Proteomes" id="UP000783742"/>
    </source>
</evidence>
<comment type="catalytic activity">
    <reaction evidence="15">
        <text>citrate = oxaloacetate + acetate</text>
        <dbReference type="Rhea" id="RHEA:10760"/>
        <dbReference type="ChEBI" id="CHEBI:16452"/>
        <dbReference type="ChEBI" id="CHEBI:16947"/>
        <dbReference type="ChEBI" id="CHEBI:30089"/>
        <dbReference type="EC" id="4.1.3.6"/>
    </reaction>
</comment>
<dbReference type="Pfam" id="PF03328">
    <property type="entry name" value="HpcH_HpaI"/>
    <property type="match status" value="1"/>
</dbReference>
<evidence type="ECO:0000256" key="13">
    <source>
        <dbReference type="ARBA" id="ARBA00030255"/>
    </source>
</evidence>
<dbReference type="InterPro" id="IPR011206">
    <property type="entry name" value="Citrate_lyase_beta/mcl1/mcl2"/>
</dbReference>
<evidence type="ECO:0000256" key="4">
    <source>
        <dbReference type="ARBA" id="ARBA00005549"/>
    </source>
</evidence>
<dbReference type="Proteomes" id="UP000783742">
    <property type="component" value="Unassembled WGS sequence"/>
</dbReference>
<dbReference type="GO" id="GO:0008816">
    <property type="term" value="F:citryl-CoA lyase activity"/>
    <property type="evidence" value="ECO:0007669"/>
    <property type="project" value="UniProtKB-EC"/>
</dbReference>
<dbReference type="InterPro" id="IPR005000">
    <property type="entry name" value="Aldolase/citrate-lyase_domain"/>
</dbReference>
<dbReference type="PANTHER" id="PTHR32308:SF10">
    <property type="entry name" value="CITRATE LYASE SUBUNIT BETA"/>
    <property type="match status" value="1"/>
</dbReference>
<dbReference type="RefSeq" id="WP_216549665.1">
    <property type="nucleotide sequence ID" value="NZ_JAHLQO010000005.1"/>
</dbReference>
<evidence type="ECO:0000256" key="12">
    <source>
        <dbReference type="ARBA" id="ARBA00023239"/>
    </source>
</evidence>
<evidence type="ECO:0000256" key="10">
    <source>
        <dbReference type="ARBA" id="ARBA00022723"/>
    </source>
</evidence>
<evidence type="ECO:0000256" key="9">
    <source>
        <dbReference type="ARBA" id="ARBA00022490"/>
    </source>
</evidence>
<protein>
    <recommendedName>
        <fullName evidence="8">Citrate lyase subunit beta</fullName>
        <ecNumber evidence="6">4.1.3.34</ecNumber>
        <ecNumber evidence="7">4.1.3.6</ecNumber>
    </recommendedName>
    <alternativeName>
        <fullName evidence="13">Citrate (pro-3S)-lyase subunit beta</fullName>
    </alternativeName>
    <alternativeName>
        <fullName evidence="14">Citryl-CoA lyase subunit</fullName>
    </alternativeName>
</protein>
<comment type="caution">
    <text evidence="18">The sequence shown here is derived from an EMBL/GenBank/DDBJ whole genome shotgun (WGS) entry which is preliminary data.</text>
</comment>
<keyword evidence="9" id="KW-0963">Cytoplasm</keyword>
<evidence type="ECO:0000256" key="3">
    <source>
        <dbReference type="ARBA" id="ARBA00004496"/>
    </source>
</evidence>
<dbReference type="PIRSF" id="PIRSF015582">
    <property type="entry name" value="Cit_lyase_B"/>
    <property type="match status" value="1"/>
</dbReference>
<evidence type="ECO:0000256" key="6">
    <source>
        <dbReference type="ARBA" id="ARBA00012258"/>
    </source>
</evidence>
<evidence type="ECO:0000256" key="2">
    <source>
        <dbReference type="ARBA" id="ARBA00003671"/>
    </source>
</evidence>
<sequence length="299" mass="32448">MKERLRRTMMFLPGNNPANITDAHIYGADSIMIDLEDATSINQKDAARFLVYNALKTIDYGNTEVVVRINALDTPFGRKDIEAVVKAGVDVIRLPKSETAQDVKDVDAIITEVEEEIGCQGRTLMMAAIESPTGVLNAVEIAKASPRMMGIALGAADYVTNLKTTRSAHGWELFAARSQIVLAARNAGIACFDTVNTNLDDMEAFKEEVQFIKDLGFDGKSVIHPKQITAVNEVYTPTQKDINKALRIIAGAKEAERRGSGVISVDGKMVDGPIVVGAQRTLDLAVASGVLRKEDIDEL</sequence>
<evidence type="ECO:0000256" key="16">
    <source>
        <dbReference type="ARBA" id="ARBA00049110"/>
    </source>
</evidence>
<proteinExistence type="inferred from homology"/>